<dbReference type="SUPFAM" id="SSF56219">
    <property type="entry name" value="DNase I-like"/>
    <property type="match status" value="1"/>
</dbReference>
<dbReference type="PANTHER" id="PTHR33332">
    <property type="entry name" value="REVERSE TRANSCRIPTASE DOMAIN-CONTAINING PROTEIN"/>
    <property type="match status" value="1"/>
</dbReference>
<gene>
    <name evidence="2" type="ORF">WA026_020248</name>
</gene>
<dbReference type="InterPro" id="IPR043502">
    <property type="entry name" value="DNA/RNA_pol_sf"/>
</dbReference>
<protein>
    <recommendedName>
        <fullName evidence="1">Reverse transcriptase domain-containing protein</fullName>
    </recommendedName>
</protein>
<dbReference type="CDD" id="cd01650">
    <property type="entry name" value="RT_nLTR_like"/>
    <property type="match status" value="1"/>
</dbReference>
<keyword evidence="3" id="KW-1185">Reference proteome</keyword>
<dbReference type="PROSITE" id="PS50878">
    <property type="entry name" value="RT_POL"/>
    <property type="match status" value="1"/>
</dbReference>
<name>A0AAW1TWA8_9CUCU</name>
<dbReference type="Gene3D" id="3.60.10.10">
    <property type="entry name" value="Endonuclease/exonuclease/phosphatase"/>
    <property type="match status" value="1"/>
</dbReference>
<evidence type="ECO:0000259" key="1">
    <source>
        <dbReference type="PROSITE" id="PS50878"/>
    </source>
</evidence>
<organism evidence="2 3">
    <name type="scientific">Henosepilachna vigintioctopunctata</name>
    <dbReference type="NCBI Taxonomy" id="420089"/>
    <lineage>
        <taxon>Eukaryota</taxon>
        <taxon>Metazoa</taxon>
        <taxon>Ecdysozoa</taxon>
        <taxon>Arthropoda</taxon>
        <taxon>Hexapoda</taxon>
        <taxon>Insecta</taxon>
        <taxon>Pterygota</taxon>
        <taxon>Neoptera</taxon>
        <taxon>Endopterygota</taxon>
        <taxon>Coleoptera</taxon>
        <taxon>Polyphaga</taxon>
        <taxon>Cucujiformia</taxon>
        <taxon>Coccinelloidea</taxon>
        <taxon>Coccinellidae</taxon>
        <taxon>Epilachninae</taxon>
        <taxon>Epilachnini</taxon>
        <taxon>Henosepilachna</taxon>
    </lineage>
</organism>
<dbReference type="EMBL" id="JARQZJ010000014">
    <property type="protein sequence ID" value="KAK9872895.1"/>
    <property type="molecule type" value="Genomic_DNA"/>
</dbReference>
<accession>A0AAW1TWA8</accession>
<dbReference type="SUPFAM" id="SSF56672">
    <property type="entry name" value="DNA/RNA polymerases"/>
    <property type="match status" value="1"/>
</dbReference>
<proteinExistence type="predicted"/>
<evidence type="ECO:0000313" key="2">
    <source>
        <dbReference type="EMBL" id="KAK9872895.1"/>
    </source>
</evidence>
<evidence type="ECO:0000313" key="3">
    <source>
        <dbReference type="Proteomes" id="UP001431783"/>
    </source>
</evidence>
<dbReference type="InterPro" id="IPR036691">
    <property type="entry name" value="Endo/exonu/phosph_ase_sf"/>
</dbReference>
<dbReference type="GO" id="GO:0071897">
    <property type="term" value="P:DNA biosynthetic process"/>
    <property type="evidence" value="ECO:0007669"/>
    <property type="project" value="UniProtKB-ARBA"/>
</dbReference>
<comment type="caution">
    <text evidence="2">The sequence shown here is derived from an EMBL/GenBank/DDBJ whole genome shotgun (WGS) entry which is preliminary data.</text>
</comment>
<dbReference type="Pfam" id="PF00078">
    <property type="entry name" value="RVT_1"/>
    <property type="match status" value="1"/>
</dbReference>
<dbReference type="InterPro" id="IPR000477">
    <property type="entry name" value="RT_dom"/>
</dbReference>
<sequence length="906" mass="104427">MNVQGITNKTEILESLCNNLKVQILCVSEHWLTTQNQKLYNLENYCLAACYVRPSHIHGGVGVYVLKGIEFRELQDISNMSNEMVDEICAIYLPPQNAIVISYYKPKINDNLMIFWHDIFEYIYSTFGVSISVIITGDFNINFNLDTRASRDVVNVLAGYGVYRTIHSYTREHFNGTQTCIDNIFTNIPSYNAYTYNGHISDHLSLIIEVSLNANLKDTKTKYRKLTSTNINAFRDCLFNENWKEVYDAEKADEKFNVFLNTFCLYYNKTIPIGYKNNSTINHNTSYEVAQIKETLDFIREVYVETRDEEMLSLYKSYKQSYLIKARVEKRSINENKIRQAKNRVQTTWHIINEETGKMKNLNSNNTPTAEQLNNFFSTIGQSTHDKVQNTKCSPKEFLSKIPIKNSKSLFFRPITVDETRTYIRRMASKATQDIYEISSNLVKLVAEEIICPMTDIVNSILQQGVFPDKLKIAKVCPILKRGNPTDVDNYRPISILPTFSKIVEMAIAEQLISFLNKNNYMTDAQFGFRQNRSTMDAVRSLFNYIAEGFEEYFITSVQYCDLSKAFDCMTHSIFLDKVEHYGVRGVAHSLLSSYLSDRKQCVHHNNKISSTTSIRHGIPQGSILGPLFFIIYMNDLPANLNCHTVLYADDTTLAVRDRSMSPLQDETEIIISEAALWFQTNKLCLNKEKTKTLIFSSSRRDTFSGSATFLGITMDARLTWREQCMTLKHKLHGIVYAIRRIRHIVSPEAALMVYYGLFHSRMIYGLELWGGSCHVTEILISQKVAVRAIAGNDPRCHCRPLFVKYKILTVMAELAIKLATGVYRDKSLFSKRSDRIPYNIRTKEDLTLSRHRLDVTQRSNLALKLYNRLPLEWRNLSETKVRAKLRAHLVDVPIYSLEEFQINPG</sequence>
<reference evidence="2 3" key="1">
    <citation type="submission" date="2023-03" db="EMBL/GenBank/DDBJ databases">
        <title>Genome insight into feeding habits of ladybird beetles.</title>
        <authorList>
            <person name="Li H.-S."/>
            <person name="Huang Y.-H."/>
            <person name="Pang H."/>
        </authorList>
    </citation>
    <scope>NUCLEOTIDE SEQUENCE [LARGE SCALE GENOMIC DNA]</scope>
    <source>
        <strain evidence="2">SYSU_2023b</strain>
        <tissue evidence="2">Whole body</tissue>
    </source>
</reference>
<dbReference type="Proteomes" id="UP001431783">
    <property type="component" value="Unassembled WGS sequence"/>
</dbReference>
<feature type="domain" description="Reverse transcriptase" evidence="1">
    <location>
        <begin position="460"/>
        <end position="715"/>
    </location>
</feature>
<dbReference type="AlphaFoldDB" id="A0AAW1TWA8"/>